<feature type="binding site" evidence="7">
    <location>
        <begin position="287"/>
        <end position="294"/>
    </location>
    <ligand>
        <name>ATP</name>
        <dbReference type="ChEBI" id="CHEBI:30616"/>
    </ligand>
</feature>
<sequence>MGSTDHVNIRIKAVSTTTLRPPDSPVPAPALPAQSVNAPVFVPKIPIPTSSPPPVSAPNAIQYLHSQSSSSSSGTGDLQEDLTAYDEYGYPLVNGEPHIDTLVGQMQAVEVNPYDSPQLMGYDGPDTLDVFYTPQAPFVRQPLQYHLYTQPRPDTLQRRFFISDSIRDDLQKRSETIQTAPAPGLGLPEEIQGYHSLIPIEPVVSDKRKMGTFSTVTYRAINSKDGLPYVLRRVEMDSDDSDFRLGQQAAFSAIEAWAKIRHSNIVPVREAFTTRAFGDSSLVVVYDYFPNSQTLYEAHLKPKAPQFQNGRLQSQNVRLIERTLWSYIIQLAGAIKAVHDAGLAVRVVDVTKILVTSKNRIRINCCGLYDVLMFEARQDVAMLQHEDLQMLGKVVFSLGCYNVSPLNNIPRSLETITRQYSQDVRNVAVYLINKPDRHKTINHLIEIISPRVMKELEENEAELMSELENGRLVRLLCKFGFINERPEFARDARWSETGDRYMVKLFRDYVFHQVDEHGRPVVNLSHVLTCLNKLDAGSEEKIMLVSRDEQSCLVVSFKDVKTNMESAFNDLSSGYAG</sequence>
<comment type="domain">
    <text evidence="7">The pseudokinase domain, the coiled-coil (CC), and C-terminal knob domain (CK) form a structural unit (PKC) that forms an extensive high-affinity interaction surface for PAN2.</text>
</comment>
<evidence type="ECO:0000313" key="10">
    <source>
        <dbReference type="EMBL" id="KAJ3482196.1"/>
    </source>
</evidence>
<dbReference type="Gene3D" id="1.20.5.5160">
    <property type="match status" value="1"/>
</dbReference>
<evidence type="ECO:0000256" key="3">
    <source>
        <dbReference type="ARBA" id="ARBA00022664"/>
    </source>
</evidence>
<evidence type="ECO:0000256" key="5">
    <source>
        <dbReference type="ARBA" id="ARBA00022840"/>
    </source>
</evidence>
<dbReference type="GO" id="GO:0008143">
    <property type="term" value="F:poly(A) binding"/>
    <property type="evidence" value="ECO:0007669"/>
    <property type="project" value="TreeGrafter"/>
</dbReference>
<dbReference type="Proteomes" id="UP001212997">
    <property type="component" value="Unassembled WGS sequence"/>
</dbReference>
<dbReference type="GO" id="GO:0000289">
    <property type="term" value="P:nuclear-transcribed mRNA poly(A) tail shortening"/>
    <property type="evidence" value="ECO:0007669"/>
    <property type="project" value="UniProtKB-UniRule"/>
</dbReference>
<dbReference type="PROSITE" id="PS50011">
    <property type="entry name" value="PROTEIN_KINASE_DOM"/>
    <property type="match status" value="1"/>
</dbReference>
<organism evidence="10 11">
    <name type="scientific">Meripilus lineatus</name>
    <dbReference type="NCBI Taxonomy" id="2056292"/>
    <lineage>
        <taxon>Eukaryota</taxon>
        <taxon>Fungi</taxon>
        <taxon>Dikarya</taxon>
        <taxon>Basidiomycota</taxon>
        <taxon>Agaricomycotina</taxon>
        <taxon>Agaricomycetes</taxon>
        <taxon>Polyporales</taxon>
        <taxon>Meripilaceae</taxon>
        <taxon>Meripilus</taxon>
    </lineage>
</organism>
<dbReference type="InterPro" id="IPR041332">
    <property type="entry name" value="Pan3_CK"/>
</dbReference>
<evidence type="ECO:0000259" key="9">
    <source>
        <dbReference type="PROSITE" id="PS50011"/>
    </source>
</evidence>
<dbReference type="InterPro" id="IPR030844">
    <property type="entry name" value="PAN3"/>
</dbReference>
<dbReference type="PANTHER" id="PTHR12272">
    <property type="entry name" value="DEADENYLATION COMPLEX SUBUNIT PAN3"/>
    <property type="match status" value="1"/>
</dbReference>
<dbReference type="SUPFAM" id="SSF56112">
    <property type="entry name" value="Protein kinase-like (PK-like)"/>
    <property type="match status" value="1"/>
</dbReference>
<keyword evidence="2 7" id="KW-0963">Cytoplasm</keyword>
<protein>
    <recommendedName>
        <fullName evidence="7">PAN2-PAN3 deadenylation complex subunit PAN3</fullName>
    </recommendedName>
    <alternativeName>
        <fullName evidence="7">PAB1P-dependent poly(A)-specific ribonuclease</fullName>
    </alternativeName>
    <alternativeName>
        <fullName evidence="7">Poly(A)-nuclease deadenylation complex subunit 3</fullName>
        <shortName evidence="7">PAN deadenylation complex subunit 3</shortName>
    </alternativeName>
</protein>
<evidence type="ECO:0000256" key="1">
    <source>
        <dbReference type="ARBA" id="ARBA00004496"/>
    </source>
</evidence>
<name>A0AAD5YD82_9APHY</name>
<dbReference type="Gene3D" id="1.10.510.10">
    <property type="entry name" value="Transferase(Phosphotransferase) domain 1"/>
    <property type="match status" value="1"/>
</dbReference>
<comment type="domain">
    <text evidence="7">Contains a pseudokinase domain. The protein kinase domain is predicted to be catalytically inactive because some of the residues important for catalytic activity are substituted and it lacks the equivalent of the binding site for a peptide substrate. However, it has retained an ATP-binding site and ATP-binding is required for mRNA degradation, stimulating the activity of the PAN2 nuclease in vitro. The nucleotide-binding site is juxtaposed to the RNase active site of PAN2 in the complex and may actually bind nucleosides of a poly(A) RNA rather than ATP, feeding the poly(A)-tail to the active site of the deadenylase and thus increasing the efficiency with which this distributive enzyme degrades oligo(A) RNAs.</text>
</comment>
<evidence type="ECO:0000256" key="4">
    <source>
        <dbReference type="ARBA" id="ARBA00022741"/>
    </source>
</evidence>
<feature type="region of interest" description="Disordered" evidence="8">
    <location>
        <begin position="13"/>
        <end position="32"/>
    </location>
</feature>
<keyword evidence="4 7" id="KW-0547">Nucleotide-binding</keyword>
<keyword evidence="3 7" id="KW-0507">mRNA processing</keyword>
<keyword evidence="11" id="KW-1185">Reference proteome</keyword>
<gene>
    <name evidence="7" type="primary">PAN3</name>
    <name evidence="10" type="ORF">NLI96_g7144</name>
</gene>
<comment type="caution">
    <text evidence="7">Lacks conserved residue(s) required for the propagation of feature annotation.</text>
</comment>
<dbReference type="GO" id="GO:0000932">
    <property type="term" value="C:P-body"/>
    <property type="evidence" value="ECO:0007669"/>
    <property type="project" value="TreeGrafter"/>
</dbReference>
<comment type="subunit">
    <text evidence="7">Homodimer. Forms a heterotrimer with a catalytic subunit PAN2 to form the poly(A)-nuclease (PAN) deadenylation complex. Interacts (via PAM-2 motif) with poly(A)-binding protein PAB1 (via PABC domain), conferring substrate specificity of the enzyme complex.</text>
</comment>
<reference evidence="10" key="1">
    <citation type="submission" date="2022-07" db="EMBL/GenBank/DDBJ databases">
        <title>Genome Sequence of Physisporinus lineatus.</title>
        <authorList>
            <person name="Buettner E."/>
        </authorList>
    </citation>
    <scope>NUCLEOTIDE SEQUENCE</scope>
    <source>
        <strain evidence="10">VT162</strain>
    </source>
</reference>
<evidence type="ECO:0000256" key="7">
    <source>
        <dbReference type="HAMAP-Rule" id="MF_03181"/>
    </source>
</evidence>
<proteinExistence type="inferred from homology"/>
<evidence type="ECO:0000256" key="2">
    <source>
        <dbReference type="ARBA" id="ARBA00022490"/>
    </source>
</evidence>
<dbReference type="GO" id="GO:0005524">
    <property type="term" value="F:ATP binding"/>
    <property type="evidence" value="ECO:0007669"/>
    <property type="project" value="UniProtKB-UniRule"/>
</dbReference>
<keyword evidence="5 7" id="KW-0067">ATP-binding</keyword>
<comment type="similarity">
    <text evidence="7">Belongs to the protein kinase superfamily. PAN3 family.</text>
</comment>
<feature type="binding site" evidence="7">
    <location>
        <begin position="351"/>
        <end position="352"/>
    </location>
    <ligand>
        <name>ATP</name>
        <dbReference type="ChEBI" id="CHEBI:30616"/>
    </ligand>
</feature>
<dbReference type="GO" id="GO:0006397">
    <property type="term" value="P:mRNA processing"/>
    <property type="evidence" value="ECO:0007669"/>
    <property type="project" value="UniProtKB-KW"/>
</dbReference>
<evidence type="ECO:0000256" key="6">
    <source>
        <dbReference type="ARBA" id="ARBA00023054"/>
    </source>
</evidence>
<evidence type="ECO:0000313" key="11">
    <source>
        <dbReference type="Proteomes" id="UP001212997"/>
    </source>
</evidence>
<dbReference type="GO" id="GO:0004672">
    <property type="term" value="F:protein kinase activity"/>
    <property type="evidence" value="ECO:0007669"/>
    <property type="project" value="InterPro"/>
</dbReference>
<feature type="domain" description="Protein kinase" evidence="9">
    <location>
        <begin position="202"/>
        <end position="452"/>
    </location>
</feature>
<comment type="subcellular location">
    <subcellularLocation>
        <location evidence="1 7">Cytoplasm</location>
    </subcellularLocation>
</comment>
<dbReference type="GO" id="GO:0031251">
    <property type="term" value="C:PAN complex"/>
    <property type="evidence" value="ECO:0007669"/>
    <property type="project" value="UniProtKB-UniRule"/>
</dbReference>
<comment type="caution">
    <text evidence="10">The sequence shown here is derived from an EMBL/GenBank/DDBJ whole genome shotgun (WGS) entry which is preliminary data.</text>
</comment>
<dbReference type="InterPro" id="IPR011009">
    <property type="entry name" value="Kinase-like_dom_sf"/>
</dbReference>
<dbReference type="PANTHER" id="PTHR12272:SF11">
    <property type="entry name" value="PAN2-PAN3 DEADENYLATION COMPLEX SUBUNIT PAN3"/>
    <property type="match status" value="1"/>
</dbReference>
<dbReference type="FunFam" id="1.10.287.3700:FF:000001">
    <property type="entry name" value="PAN2-PAN3 deadenylation complex subunit PAN3"/>
    <property type="match status" value="1"/>
</dbReference>
<dbReference type="InterPro" id="IPR000719">
    <property type="entry name" value="Prot_kinase_dom"/>
</dbReference>
<comment type="domain">
    <text evidence="7">The N-terminal zinc finger binds to poly(A) RNA.</text>
</comment>
<dbReference type="AlphaFoldDB" id="A0AAD5YD82"/>
<dbReference type="Pfam" id="PF18101">
    <property type="entry name" value="Pan3_CK"/>
    <property type="match status" value="1"/>
</dbReference>
<feature type="binding site" evidence="7">
    <location>
        <position position="232"/>
    </location>
    <ligand>
        <name>ATP</name>
        <dbReference type="ChEBI" id="CHEBI:30616"/>
    </ligand>
</feature>
<keyword evidence="6 7" id="KW-0175">Coiled coil</keyword>
<comment type="function">
    <text evidence="7">Regulatory subunit of the poly(A)-nuclease (PAN) deadenylation complex, one of two cytoplasmic mRNA deadenylases involved in mRNA turnover. PAN specifically shortens poly(A) tails of RNA and the activity is stimulated by poly(A)-binding protein PAB1. PAN deadenylation is followed by rapid degradation of the shortened mRNA tails by the CCR4-NOT complex. Deadenylated mRNAs are then degraded by two alternative mechanisms, namely exosome-mediated 3'-5' exonucleolytic degradation, or deadenlyation-dependent mRNA decaping and subsequent 5'-3' exonucleolytic degradation by XRN1. May also be involved in post-transcriptional maturation of mRNA poly(A) tails. PAN3 acts as a positive regulator for PAN activity, recruiting the catalytic subunit PAN2 to mRNA via its interaction with RNA and with PAB1.</text>
</comment>
<dbReference type="EMBL" id="JANAWD010000284">
    <property type="protein sequence ID" value="KAJ3482196.1"/>
    <property type="molecule type" value="Genomic_DNA"/>
</dbReference>
<dbReference type="Gene3D" id="1.10.287.3700">
    <property type="match status" value="1"/>
</dbReference>
<dbReference type="HAMAP" id="MF_03181">
    <property type="entry name" value="PAN3"/>
    <property type="match status" value="1"/>
</dbReference>
<feature type="region of interest" description="Knob domain" evidence="7">
    <location>
        <begin position="482"/>
        <end position="577"/>
    </location>
</feature>
<accession>A0AAD5YD82</accession>
<evidence type="ECO:0000256" key="8">
    <source>
        <dbReference type="SAM" id="MobiDB-lite"/>
    </source>
</evidence>